<evidence type="ECO:0000313" key="1">
    <source>
        <dbReference type="Proteomes" id="UP000887579"/>
    </source>
</evidence>
<sequence length="248" mass="27864">MTTCNKCGHSQADVISSADIEAIQFQSILLQGRCESLESENSSLRTMLKTQSEQHHERQQEIVKDFESEIERIHSRDISETDALRSLNEYLRKCVLDLNQKLSSSDSMVIALKDQLDNAVKRNNELIKNTDDSLKHLESQLIKALEYADSAHELACARDIDGADAGTINRKDMLLRLHPEELEESALSSNDRSFCCDSENGSHGTISSDLRKPTGPHGYLINMMREESSDESDNDVVAVTDENVDFVF</sequence>
<accession>A0AC34FAV5</accession>
<organism evidence="1 2">
    <name type="scientific">Panagrolaimus sp. ES5</name>
    <dbReference type="NCBI Taxonomy" id="591445"/>
    <lineage>
        <taxon>Eukaryota</taxon>
        <taxon>Metazoa</taxon>
        <taxon>Ecdysozoa</taxon>
        <taxon>Nematoda</taxon>
        <taxon>Chromadorea</taxon>
        <taxon>Rhabditida</taxon>
        <taxon>Tylenchina</taxon>
        <taxon>Panagrolaimomorpha</taxon>
        <taxon>Panagrolaimoidea</taxon>
        <taxon>Panagrolaimidae</taxon>
        <taxon>Panagrolaimus</taxon>
    </lineage>
</organism>
<dbReference type="Proteomes" id="UP000887579">
    <property type="component" value="Unplaced"/>
</dbReference>
<dbReference type="WBParaSite" id="ES5_v2.g14437.t1">
    <property type="protein sequence ID" value="ES5_v2.g14437.t1"/>
    <property type="gene ID" value="ES5_v2.g14437"/>
</dbReference>
<protein>
    <submittedName>
        <fullName evidence="2">Uncharacterized protein</fullName>
    </submittedName>
</protein>
<name>A0AC34FAV5_9BILA</name>
<reference evidence="2" key="1">
    <citation type="submission" date="2022-11" db="UniProtKB">
        <authorList>
            <consortium name="WormBaseParasite"/>
        </authorList>
    </citation>
    <scope>IDENTIFICATION</scope>
</reference>
<proteinExistence type="predicted"/>
<evidence type="ECO:0000313" key="2">
    <source>
        <dbReference type="WBParaSite" id="ES5_v2.g14437.t1"/>
    </source>
</evidence>